<dbReference type="PANTHER" id="PTHR43794">
    <property type="entry name" value="AMINOHYDROLASE SSNA-RELATED"/>
    <property type="match status" value="1"/>
</dbReference>
<keyword evidence="1 3" id="KW-0378">Hydrolase</keyword>
<proteinExistence type="predicted"/>
<feature type="domain" description="Amidohydrolase-related" evidence="2">
    <location>
        <begin position="60"/>
        <end position="414"/>
    </location>
</feature>
<dbReference type="PANTHER" id="PTHR43794:SF11">
    <property type="entry name" value="AMIDOHYDROLASE-RELATED DOMAIN-CONTAINING PROTEIN"/>
    <property type="match status" value="1"/>
</dbReference>
<evidence type="ECO:0000259" key="2">
    <source>
        <dbReference type="Pfam" id="PF01979"/>
    </source>
</evidence>
<evidence type="ECO:0000313" key="4">
    <source>
        <dbReference type="Proteomes" id="UP000291469"/>
    </source>
</evidence>
<dbReference type="KEGG" id="erz:ER308_09960"/>
<evidence type="ECO:0000313" key="3">
    <source>
        <dbReference type="EMBL" id="QBI19850.1"/>
    </source>
</evidence>
<organism evidence="3 4">
    <name type="scientific">Egibacter rhizosphaerae</name>
    <dbReference type="NCBI Taxonomy" id="1670831"/>
    <lineage>
        <taxon>Bacteria</taxon>
        <taxon>Bacillati</taxon>
        <taxon>Actinomycetota</taxon>
        <taxon>Nitriliruptoria</taxon>
        <taxon>Egibacterales</taxon>
        <taxon>Egibacteraceae</taxon>
        <taxon>Egibacter</taxon>
    </lineage>
</organism>
<dbReference type="Gene3D" id="2.30.40.10">
    <property type="entry name" value="Urease, subunit C, domain 1"/>
    <property type="match status" value="1"/>
</dbReference>
<reference evidence="3 4" key="1">
    <citation type="submission" date="2019-01" db="EMBL/GenBank/DDBJ databases">
        <title>Egibacter rhizosphaerae EGI 80759T.</title>
        <authorList>
            <person name="Chen D.-D."/>
            <person name="Tian Y."/>
            <person name="Jiao J.-Y."/>
            <person name="Zhang X.-T."/>
            <person name="Zhang Y.-G."/>
            <person name="Zhang Y."/>
            <person name="Xiao M."/>
            <person name="Shu W.-S."/>
            <person name="Li W.-J."/>
        </authorList>
    </citation>
    <scope>NUCLEOTIDE SEQUENCE [LARGE SCALE GENOMIC DNA]</scope>
    <source>
        <strain evidence="3 4">EGI 80759</strain>
    </source>
</reference>
<gene>
    <name evidence="3" type="ORF">ER308_09960</name>
</gene>
<accession>A0A411YF52</accession>
<dbReference type="SUPFAM" id="SSF51338">
    <property type="entry name" value="Composite domain of metallo-dependent hydrolases"/>
    <property type="match status" value="2"/>
</dbReference>
<dbReference type="GO" id="GO:0016810">
    <property type="term" value="F:hydrolase activity, acting on carbon-nitrogen (but not peptide) bonds"/>
    <property type="evidence" value="ECO:0007669"/>
    <property type="project" value="InterPro"/>
</dbReference>
<dbReference type="Proteomes" id="UP000291469">
    <property type="component" value="Chromosome"/>
</dbReference>
<name>A0A411YF52_9ACTN</name>
<dbReference type="InterPro" id="IPR011059">
    <property type="entry name" value="Metal-dep_hydrolase_composite"/>
</dbReference>
<sequence>MTTILAHALVLTVDDRRRVLPDGAVAFDERSGRITAVGPADEVTAAAPSDAAIVDCTDRVITPGFVDTHVHLGEQLGRGLVPDHAGPTEWLPDWLFHLYGALEPDDERTCAELAVAELLLTGTTTFCEAGTLLDWRAAADVVEATGIRGQLGRWTSDQGPDGLPRLETTRAALDANEAMLDGCRDDYGDRVSASVILLGLGTASEPLLREAKELATDRGAGAAVMHASVHPDHGGQLVPAETLEELGWLDGATKLTHAVYVDMEDVERFAEAGVRVAHCPTAALRHVKGLHRYGLIPEMLESGVPVGLGSDSANGSNHFRMLQLMYLAATLYKDFRMDQRMIPPETALEMATRQGAACLWLDDEIGSLEVGKRADLVAWSTEHPEWRPLLHPVQNLVLNAPDRSVESVWVNGQQLVERGRLRTIDLDELLPRADAAASGLLARADLRAPWSWPSEGPGARGHHG</sequence>
<dbReference type="RefSeq" id="WP_131154847.1">
    <property type="nucleotide sequence ID" value="NZ_CP036402.1"/>
</dbReference>
<keyword evidence="4" id="KW-1185">Reference proteome</keyword>
<dbReference type="Gene3D" id="3.20.20.140">
    <property type="entry name" value="Metal-dependent hydrolases"/>
    <property type="match status" value="1"/>
</dbReference>
<dbReference type="SUPFAM" id="SSF51556">
    <property type="entry name" value="Metallo-dependent hydrolases"/>
    <property type="match status" value="1"/>
</dbReference>
<dbReference type="OrthoDB" id="3173428at2"/>
<dbReference type="AlphaFoldDB" id="A0A411YF52"/>
<dbReference type="Pfam" id="PF01979">
    <property type="entry name" value="Amidohydro_1"/>
    <property type="match status" value="1"/>
</dbReference>
<dbReference type="InterPro" id="IPR006680">
    <property type="entry name" value="Amidohydro-rel"/>
</dbReference>
<dbReference type="EMBL" id="CP036402">
    <property type="protein sequence ID" value="QBI19850.1"/>
    <property type="molecule type" value="Genomic_DNA"/>
</dbReference>
<protein>
    <submittedName>
        <fullName evidence="3">Amidohydrolase</fullName>
    </submittedName>
</protein>
<evidence type="ECO:0000256" key="1">
    <source>
        <dbReference type="ARBA" id="ARBA00022801"/>
    </source>
</evidence>
<dbReference type="InterPro" id="IPR050287">
    <property type="entry name" value="MTA/SAH_deaminase"/>
</dbReference>
<dbReference type="InterPro" id="IPR032466">
    <property type="entry name" value="Metal_Hydrolase"/>
</dbReference>